<name>A0A8T0S952_PANVG</name>
<sequence>MQTMATPFDPWSCTLHISMAAPLLGAAPWIPTTEKVRIHCISDLSSDQHQISSGHCLATGKQGQVPSELCPRFSAPVLQKSIAH</sequence>
<dbReference type="AlphaFoldDB" id="A0A8T0S952"/>
<comment type="caution">
    <text evidence="1">The sequence shown here is derived from an EMBL/GenBank/DDBJ whole genome shotgun (WGS) entry which is preliminary data.</text>
</comment>
<accession>A0A8T0S952</accession>
<protein>
    <submittedName>
        <fullName evidence="1">Uncharacterized protein</fullName>
    </submittedName>
</protein>
<evidence type="ECO:0000313" key="1">
    <source>
        <dbReference type="EMBL" id="KAG2593648.1"/>
    </source>
</evidence>
<proteinExistence type="predicted"/>
<organism evidence="1 2">
    <name type="scientific">Panicum virgatum</name>
    <name type="common">Blackwell switchgrass</name>
    <dbReference type="NCBI Taxonomy" id="38727"/>
    <lineage>
        <taxon>Eukaryota</taxon>
        <taxon>Viridiplantae</taxon>
        <taxon>Streptophyta</taxon>
        <taxon>Embryophyta</taxon>
        <taxon>Tracheophyta</taxon>
        <taxon>Spermatophyta</taxon>
        <taxon>Magnoliopsida</taxon>
        <taxon>Liliopsida</taxon>
        <taxon>Poales</taxon>
        <taxon>Poaceae</taxon>
        <taxon>PACMAD clade</taxon>
        <taxon>Panicoideae</taxon>
        <taxon>Panicodae</taxon>
        <taxon>Paniceae</taxon>
        <taxon>Panicinae</taxon>
        <taxon>Panicum</taxon>
        <taxon>Panicum sect. Hiantes</taxon>
    </lineage>
</organism>
<evidence type="ECO:0000313" key="2">
    <source>
        <dbReference type="Proteomes" id="UP000823388"/>
    </source>
</evidence>
<keyword evidence="2" id="KW-1185">Reference proteome</keyword>
<gene>
    <name evidence="1" type="ORF">PVAP13_5NG012554</name>
</gene>
<dbReference type="Proteomes" id="UP000823388">
    <property type="component" value="Chromosome 5N"/>
</dbReference>
<dbReference type="EMBL" id="CM029046">
    <property type="protein sequence ID" value="KAG2593648.1"/>
    <property type="molecule type" value="Genomic_DNA"/>
</dbReference>
<reference evidence="1" key="1">
    <citation type="submission" date="2020-05" db="EMBL/GenBank/DDBJ databases">
        <title>WGS assembly of Panicum virgatum.</title>
        <authorList>
            <person name="Lovell J.T."/>
            <person name="Jenkins J."/>
            <person name="Shu S."/>
            <person name="Juenger T.E."/>
            <person name="Schmutz J."/>
        </authorList>
    </citation>
    <scope>NUCLEOTIDE SEQUENCE</scope>
    <source>
        <strain evidence="1">AP13</strain>
    </source>
</reference>